<dbReference type="Pfam" id="PF00679">
    <property type="entry name" value="EFG_C"/>
    <property type="match status" value="1"/>
</dbReference>
<dbReference type="InterPro" id="IPR020568">
    <property type="entry name" value="Ribosomal_Su5_D2-typ_SF"/>
</dbReference>
<dbReference type="Gene3D" id="3.30.70.870">
    <property type="entry name" value="Elongation Factor G (Translational Gtpase), domain 3"/>
    <property type="match status" value="1"/>
</dbReference>
<dbReference type="InterPro" id="IPR053905">
    <property type="entry name" value="EF-G-like_DII"/>
</dbReference>
<dbReference type="InterPro" id="IPR000795">
    <property type="entry name" value="T_Tr_GTP-bd_dom"/>
</dbReference>
<dbReference type="InterPro" id="IPR027417">
    <property type="entry name" value="P-loop_NTPase"/>
</dbReference>
<accession>A0A2J8B1T0</accession>
<keyword evidence="4" id="KW-0648">Protein biosynthesis</keyword>
<dbReference type="Gene3D" id="3.40.50.300">
    <property type="entry name" value="P-loop containing nucleotide triphosphate hydrolases"/>
    <property type="match status" value="1"/>
</dbReference>
<dbReference type="InterPro" id="IPR009022">
    <property type="entry name" value="EFG_III"/>
</dbReference>
<evidence type="ECO:0000313" key="5">
    <source>
        <dbReference type="Proteomes" id="UP000236394"/>
    </source>
</evidence>
<dbReference type="SMART" id="SM00889">
    <property type="entry name" value="EFG_IV"/>
    <property type="match status" value="1"/>
</dbReference>
<dbReference type="CDD" id="cd01434">
    <property type="entry name" value="EFG_mtEFG1_IV"/>
    <property type="match status" value="1"/>
</dbReference>
<dbReference type="SUPFAM" id="SSF52540">
    <property type="entry name" value="P-loop containing nucleoside triphosphate hydrolases"/>
    <property type="match status" value="1"/>
</dbReference>
<dbReference type="InterPro" id="IPR035647">
    <property type="entry name" value="EFG_III/V"/>
</dbReference>
<keyword evidence="1" id="KW-0547">Nucleotide-binding</keyword>
<feature type="domain" description="Tr-type G" evidence="3">
    <location>
        <begin position="7"/>
        <end position="279"/>
    </location>
</feature>
<evidence type="ECO:0000259" key="3">
    <source>
        <dbReference type="PROSITE" id="PS51722"/>
    </source>
</evidence>
<dbReference type="InterPro" id="IPR005225">
    <property type="entry name" value="Small_GTP-bd"/>
</dbReference>
<dbReference type="NCBIfam" id="TIGR00231">
    <property type="entry name" value="small_GTP"/>
    <property type="match status" value="1"/>
</dbReference>
<dbReference type="InterPro" id="IPR000640">
    <property type="entry name" value="EFG_V-like"/>
</dbReference>
<dbReference type="NCBIfam" id="NF009379">
    <property type="entry name" value="PRK12740.1-3"/>
    <property type="match status" value="1"/>
</dbReference>
<dbReference type="GO" id="GO:0032790">
    <property type="term" value="P:ribosome disassembly"/>
    <property type="evidence" value="ECO:0007669"/>
    <property type="project" value="TreeGrafter"/>
</dbReference>
<dbReference type="CDD" id="cd16262">
    <property type="entry name" value="EFG_III"/>
    <property type="match status" value="1"/>
</dbReference>
<dbReference type="PROSITE" id="PS51722">
    <property type="entry name" value="G_TR_2"/>
    <property type="match status" value="1"/>
</dbReference>
<dbReference type="Pfam" id="PF14492">
    <property type="entry name" value="EFG_III"/>
    <property type="match status" value="1"/>
</dbReference>
<dbReference type="FunFam" id="3.30.70.240:FF:000001">
    <property type="entry name" value="Elongation factor G"/>
    <property type="match status" value="1"/>
</dbReference>
<dbReference type="NCBIfam" id="NF009891">
    <property type="entry name" value="PRK13351.1-1"/>
    <property type="match status" value="1"/>
</dbReference>
<protein>
    <submittedName>
        <fullName evidence="4">Elongation factor G</fullName>
    </submittedName>
</protein>
<dbReference type="InterPro" id="IPR035649">
    <property type="entry name" value="EFG_V"/>
</dbReference>
<sequence>MKEYPASQIRNLAIMGHSGAGKTSFAEACFFNAKLVERLGKVTDGNTVMDFDPEEIRRHISINTSVASLEWDNKKFTWLDTPGDFDFMGEVASALRVADSALIVISAKSGVTVGAEKAVRYLRKAGIPFAFFINKMDEENANYPKVMEDLRTHFGTRVTPMMVPILENNKMMGFVNSFNNHAHKLHPNGDLEDIDLPAGMEAPLKEIFDGMMEHVAESSETLMEKYFAGEEFTPAEIDRGIFEAVQNADVYPVFCGSAARNWGVRYTMSKLGDYMPSPLQARPETAVTENGGSVELKVDPKGPLAAVVFKTIADPFVGRISFFRVYSGEIKNNESVYNAKYGKEERITGLATAFGQKSKPTDCIKAGDIGAVTKLTVTRTGDTLSSKAKPLTLPGVEFPPPALSMAVLPVAKGDEEKIMAGLRRIQDEDPSFIVENNPETKQMILSGVGEIHLDVIKAKLKNKFKVDCLLEEAKVPYRETIRKKFKAQGKHKKQSGGHGQYGDVWIEFEPCEEAEKLIFEEKVFGGSVPKAYFPAVEKGLMEAVEHGVLAGYPVVHVKATLLDGSYHDVDSSEMAFKIAANLAYKAAMPKAGPVILEPISNVKIWVPENYLGDIMSDLNKRRGRIMGIEPKSEMQVVSAEVPTSELSHYATDLRSMTQGRAWFGAEFARYEQAPDIVAQKVIADAKQKEND</sequence>
<proteinExistence type="predicted"/>
<dbReference type="CDD" id="cd03713">
    <property type="entry name" value="EFG_mtEFG_C"/>
    <property type="match status" value="1"/>
</dbReference>
<gene>
    <name evidence="4" type="ORF">B7R76_03960</name>
</gene>
<name>A0A2J8B1T0_9FIRM</name>
<dbReference type="CDD" id="cd04088">
    <property type="entry name" value="EFG_mtEFG_II"/>
    <property type="match status" value="1"/>
</dbReference>
<dbReference type="Gene3D" id="2.40.30.10">
    <property type="entry name" value="Translation factors"/>
    <property type="match status" value="1"/>
</dbReference>
<organism evidence="4 5">
    <name type="scientific">Mageeibacillus indolicus</name>
    <dbReference type="NCBI Taxonomy" id="884684"/>
    <lineage>
        <taxon>Bacteria</taxon>
        <taxon>Bacillati</taxon>
        <taxon>Bacillota</taxon>
        <taxon>Clostridia</taxon>
        <taxon>Eubacteriales</taxon>
        <taxon>Oscillospiraceae</taxon>
        <taxon>Mageeibacillus</taxon>
    </lineage>
</organism>
<comment type="caution">
    <text evidence="4">The sequence shown here is derived from an EMBL/GenBank/DDBJ whole genome shotgun (WGS) entry which is preliminary data.</text>
</comment>
<dbReference type="PANTHER" id="PTHR43261:SF6">
    <property type="entry name" value="ELONGATION FACTOR G-LIKE PROTEIN"/>
    <property type="match status" value="1"/>
</dbReference>
<dbReference type="EMBL" id="NBZD01000002">
    <property type="protein sequence ID" value="PNH18720.1"/>
    <property type="molecule type" value="Genomic_DNA"/>
</dbReference>
<keyword evidence="4" id="KW-0251">Elongation factor</keyword>
<dbReference type="Pfam" id="PF00009">
    <property type="entry name" value="GTP_EFTU"/>
    <property type="match status" value="1"/>
</dbReference>
<dbReference type="GO" id="GO:0003924">
    <property type="term" value="F:GTPase activity"/>
    <property type="evidence" value="ECO:0007669"/>
    <property type="project" value="InterPro"/>
</dbReference>
<reference evidence="5" key="1">
    <citation type="submission" date="2017-04" db="EMBL/GenBank/DDBJ databases">
        <authorList>
            <person name="Bumgarner R.E."/>
            <person name="Fredricks D.N."/>
            <person name="Srinivasan S."/>
        </authorList>
    </citation>
    <scope>NUCLEOTIDE SEQUENCE [LARGE SCALE GENOMIC DNA]</scope>
    <source>
        <strain evidence="5">KA00405</strain>
    </source>
</reference>
<dbReference type="GO" id="GO:0003746">
    <property type="term" value="F:translation elongation factor activity"/>
    <property type="evidence" value="ECO:0007669"/>
    <property type="project" value="UniProtKB-KW"/>
</dbReference>
<dbReference type="PANTHER" id="PTHR43261">
    <property type="entry name" value="TRANSLATION ELONGATION FACTOR G-RELATED"/>
    <property type="match status" value="1"/>
</dbReference>
<dbReference type="SUPFAM" id="SSF54980">
    <property type="entry name" value="EF-G C-terminal domain-like"/>
    <property type="match status" value="2"/>
</dbReference>
<evidence type="ECO:0000256" key="2">
    <source>
        <dbReference type="ARBA" id="ARBA00023134"/>
    </source>
</evidence>
<dbReference type="Pfam" id="PF03764">
    <property type="entry name" value="EFG_IV"/>
    <property type="match status" value="1"/>
</dbReference>
<dbReference type="SUPFAM" id="SSF50447">
    <property type="entry name" value="Translation proteins"/>
    <property type="match status" value="1"/>
</dbReference>
<dbReference type="NCBIfam" id="NF009381">
    <property type="entry name" value="PRK12740.1-5"/>
    <property type="match status" value="1"/>
</dbReference>
<dbReference type="CDD" id="cd04170">
    <property type="entry name" value="EF-G_bact"/>
    <property type="match status" value="1"/>
</dbReference>
<dbReference type="InterPro" id="IPR009000">
    <property type="entry name" value="Transl_B-barrel_sf"/>
</dbReference>
<dbReference type="InterPro" id="IPR005517">
    <property type="entry name" value="Transl_elong_EFG/EF2_IV"/>
</dbReference>
<dbReference type="InterPro" id="IPR041095">
    <property type="entry name" value="EFG_II"/>
</dbReference>
<dbReference type="FunFam" id="3.30.230.10:FF:000003">
    <property type="entry name" value="Elongation factor G"/>
    <property type="match status" value="1"/>
</dbReference>
<dbReference type="InterPro" id="IPR047872">
    <property type="entry name" value="EFG_IV"/>
</dbReference>
<dbReference type="Proteomes" id="UP000236394">
    <property type="component" value="Unassembled WGS sequence"/>
</dbReference>
<dbReference type="PRINTS" id="PR00315">
    <property type="entry name" value="ELONGATNFCT"/>
</dbReference>
<keyword evidence="2" id="KW-0342">GTP-binding</keyword>
<dbReference type="Gene3D" id="3.30.70.240">
    <property type="match status" value="1"/>
</dbReference>
<dbReference type="Gene3D" id="3.30.230.10">
    <property type="match status" value="1"/>
</dbReference>
<evidence type="ECO:0000256" key="1">
    <source>
        <dbReference type="ARBA" id="ARBA00022741"/>
    </source>
</evidence>
<dbReference type="GO" id="GO:0005525">
    <property type="term" value="F:GTP binding"/>
    <property type="evidence" value="ECO:0007669"/>
    <property type="project" value="UniProtKB-KW"/>
</dbReference>
<dbReference type="SUPFAM" id="SSF54211">
    <property type="entry name" value="Ribosomal protein S5 domain 2-like"/>
    <property type="match status" value="1"/>
</dbReference>
<dbReference type="SMART" id="SM00838">
    <property type="entry name" value="EFG_C"/>
    <property type="match status" value="1"/>
</dbReference>
<dbReference type="RefSeq" id="WP_102892428.1">
    <property type="nucleotide sequence ID" value="NZ_NBZD01000002.1"/>
</dbReference>
<evidence type="ECO:0000313" key="4">
    <source>
        <dbReference type="EMBL" id="PNH18720.1"/>
    </source>
</evidence>
<dbReference type="AlphaFoldDB" id="A0A2J8B1T0"/>
<dbReference type="Pfam" id="PF22042">
    <property type="entry name" value="EF-G_D2"/>
    <property type="match status" value="1"/>
</dbReference>
<dbReference type="InterPro" id="IPR014721">
    <property type="entry name" value="Ribsml_uS5_D2-typ_fold_subgr"/>
</dbReference>